<dbReference type="Proteomes" id="UP000199412">
    <property type="component" value="Unassembled WGS sequence"/>
</dbReference>
<dbReference type="AlphaFoldDB" id="A0A1G7BJJ4"/>
<feature type="transmembrane region" description="Helical" evidence="1">
    <location>
        <begin position="283"/>
        <end position="309"/>
    </location>
</feature>
<feature type="transmembrane region" description="Helical" evidence="1">
    <location>
        <begin position="76"/>
        <end position="96"/>
    </location>
</feature>
<dbReference type="RefSeq" id="WP_092784963.1">
    <property type="nucleotide sequence ID" value="NZ_FNAP01000005.1"/>
</dbReference>
<protein>
    <submittedName>
        <fullName evidence="2">Predicted membrane protein</fullName>
    </submittedName>
</protein>
<dbReference type="EMBL" id="FNAP01000005">
    <property type="protein sequence ID" value="SDE27163.1"/>
    <property type="molecule type" value="Genomic_DNA"/>
</dbReference>
<dbReference type="Pfam" id="PF09991">
    <property type="entry name" value="DUF2232"/>
    <property type="match status" value="1"/>
</dbReference>
<proteinExistence type="predicted"/>
<keyword evidence="3" id="KW-1185">Reference proteome</keyword>
<evidence type="ECO:0000313" key="3">
    <source>
        <dbReference type="Proteomes" id="UP000199412"/>
    </source>
</evidence>
<name>A0A1G7BJJ4_9PROT</name>
<evidence type="ECO:0000256" key="1">
    <source>
        <dbReference type="SAM" id="Phobius"/>
    </source>
</evidence>
<keyword evidence="1" id="KW-0812">Transmembrane</keyword>
<feature type="transmembrane region" description="Helical" evidence="1">
    <location>
        <begin position="116"/>
        <end position="135"/>
    </location>
</feature>
<evidence type="ECO:0000313" key="2">
    <source>
        <dbReference type="EMBL" id="SDE27163.1"/>
    </source>
</evidence>
<sequence length="327" mass="33584">MLQTVPLAIAAGIAGALLQATMLALGPVLGALPWFLSPVPLVAVGLVRGWSATVIACVAGTVAFGGVGLSLAAAGLYLVSDALPAFVIATLALRPAPDVPRPDPSVAEHWYPPGHILAWLMLLPPMLMVALALVAPEHQDGLWGLVRDGIGARLDVMLAAAGGETAPVLEEATRVAVVDSAASILPGALAISWGFRAVVAGVLAQALARKVGPALRPSPAYIALSLPRWYGTVFAVVLLAAVFGSGDVGYVASSVALGLSLPFLLLGFKLVHAVARRTPHPTLLLIAFYVVFLSVSALAIVAMVLAGLVEYSATLRRRAAGRTSEDE</sequence>
<keyword evidence="1" id="KW-1133">Transmembrane helix</keyword>
<keyword evidence="1" id="KW-0472">Membrane</keyword>
<feature type="transmembrane region" description="Helical" evidence="1">
    <location>
        <begin position="46"/>
        <end position="69"/>
    </location>
</feature>
<feature type="transmembrane region" description="Helical" evidence="1">
    <location>
        <begin position="226"/>
        <end position="244"/>
    </location>
</feature>
<reference evidence="2 3" key="1">
    <citation type="submission" date="2016-10" db="EMBL/GenBank/DDBJ databases">
        <authorList>
            <person name="de Groot N.N."/>
        </authorList>
    </citation>
    <scope>NUCLEOTIDE SEQUENCE [LARGE SCALE GENOMIC DNA]</scope>
    <source>
        <strain evidence="2 3">ATCC 700224</strain>
    </source>
</reference>
<dbReference type="InterPro" id="IPR018710">
    <property type="entry name" value="DUF2232"/>
</dbReference>
<dbReference type="STRING" id="69960.SAMN05421720_10562"/>
<accession>A0A1G7BJJ4</accession>
<dbReference type="OrthoDB" id="7335270at2"/>
<organism evidence="2 3">
    <name type="scientific">Rhodospira trueperi</name>
    <dbReference type="NCBI Taxonomy" id="69960"/>
    <lineage>
        <taxon>Bacteria</taxon>
        <taxon>Pseudomonadati</taxon>
        <taxon>Pseudomonadota</taxon>
        <taxon>Alphaproteobacteria</taxon>
        <taxon>Rhodospirillales</taxon>
        <taxon>Rhodospirillaceae</taxon>
        <taxon>Rhodospira</taxon>
    </lineage>
</organism>
<gene>
    <name evidence="2" type="ORF">SAMN05421720_10562</name>
</gene>
<feature type="transmembrane region" description="Helical" evidence="1">
    <location>
        <begin position="250"/>
        <end position="271"/>
    </location>
</feature>